<evidence type="ECO:0000256" key="1">
    <source>
        <dbReference type="ARBA" id="ARBA00009438"/>
    </source>
</evidence>
<organism evidence="3 4">
    <name type="scientific">Halocatena pleomorpha</name>
    <dbReference type="NCBI Taxonomy" id="1785090"/>
    <lineage>
        <taxon>Archaea</taxon>
        <taxon>Methanobacteriati</taxon>
        <taxon>Methanobacteriota</taxon>
        <taxon>Stenosarchaea group</taxon>
        <taxon>Halobacteria</taxon>
        <taxon>Halobacteriales</taxon>
        <taxon>Natronomonadaceae</taxon>
        <taxon>Halocatena</taxon>
    </lineage>
</organism>
<dbReference type="Pfam" id="PF13531">
    <property type="entry name" value="SBP_bac_11"/>
    <property type="match status" value="1"/>
</dbReference>
<dbReference type="RefSeq" id="WP_124953449.1">
    <property type="nucleotide sequence ID" value="NZ_RRCH01000003.1"/>
</dbReference>
<dbReference type="CDD" id="cd13540">
    <property type="entry name" value="PBP2_ModA_WtpA"/>
    <property type="match status" value="1"/>
</dbReference>
<reference evidence="3 4" key="1">
    <citation type="submission" date="2018-11" db="EMBL/GenBank/DDBJ databases">
        <title>Taxonoimc description of Halomarina strain SPP-AMP-1.</title>
        <authorList>
            <person name="Pal Y."/>
            <person name="Srinivasana K."/>
            <person name="Verma A."/>
            <person name="Kumar P."/>
        </authorList>
    </citation>
    <scope>NUCLEOTIDE SEQUENCE [LARGE SCALE GENOMIC DNA]</scope>
    <source>
        <strain evidence="3 4">SPP-AMP-1</strain>
    </source>
</reference>
<feature type="compositionally biased region" description="Basic and acidic residues" evidence="2">
    <location>
        <begin position="303"/>
        <end position="318"/>
    </location>
</feature>
<accession>A0A3P3RMG0</accession>
<dbReference type="GO" id="GO:0015689">
    <property type="term" value="P:molybdate ion transport"/>
    <property type="evidence" value="ECO:0007669"/>
    <property type="project" value="TreeGrafter"/>
</dbReference>
<comment type="caution">
    <text evidence="3">The sequence shown here is derived from an EMBL/GenBank/DDBJ whole genome shotgun (WGS) entry which is preliminary data.</text>
</comment>
<dbReference type="OrthoDB" id="7820at2157"/>
<dbReference type="AlphaFoldDB" id="A0A3P3RMG0"/>
<gene>
    <name evidence="3" type="ORF">EIK79_01945</name>
</gene>
<protein>
    <submittedName>
        <fullName evidence="3">Sulfate transporter</fullName>
    </submittedName>
</protein>
<dbReference type="PANTHER" id="PTHR30632:SF16">
    <property type="entry name" value="MOLYBDATE_TUNGSTATE-BINDING PROTEIN WTPA"/>
    <property type="match status" value="1"/>
</dbReference>
<dbReference type="Gene3D" id="3.40.190.10">
    <property type="entry name" value="Periplasmic binding protein-like II"/>
    <property type="match status" value="2"/>
</dbReference>
<dbReference type="SUPFAM" id="SSF53850">
    <property type="entry name" value="Periplasmic binding protein-like II"/>
    <property type="match status" value="1"/>
</dbReference>
<keyword evidence="4" id="KW-1185">Reference proteome</keyword>
<dbReference type="PANTHER" id="PTHR30632">
    <property type="entry name" value="MOLYBDATE-BINDING PERIPLASMIC PROTEIN"/>
    <property type="match status" value="1"/>
</dbReference>
<name>A0A3P3RMG0_9EURY</name>
<feature type="region of interest" description="Disordered" evidence="2">
    <location>
        <begin position="296"/>
        <end position="324"/>
    </location>
</feature>
<evidence type="ECO:0000313" key="4">
    <source>
        <dbReference type="Proteomes" id="UP000282322"/>
    </source>
</evidence>
<proteinExistence type="inferred from homology"/>
<dbReference type="Proteomes" id="UP000282322">
    <property type="component" value="Unassembled WGS sequence"/>
</dbReference>
<sequence length="324" mass="35425">MTKQRSRRTVLQTLGTGLLGLSGCLETGWFPTGDRHTGPVTILAAGSLTNVLSNGLAPTLNTPVQIETHGSARIARMVADDIRHPDIVVVADTALFNAPLDPSWYSVFTSNAVVIAYNTSTEGGKRVGRAENAWYELVAEDDVDLGRTDPKADPLGYRTLFVLELAARYYDVEDLTATILADEQIYPESSLISQFETGAIDAAIAYRNMAVERGYDYIDLPDPIDLSAPEYAEDWYSTVSYTLPDRTAVQGGTISYGATARTMADDVLSVFNRLVRDASLRQHGFILHESFPNHHGHVPARIETPDHPTGRSTAERSVTRPVSQ</sequence>
<comment type="similarity">
    <text evidence="1">Belongs to the bacterial solute-binding protein 1 family. WtpA subfamily.</text>
</comment>
<evidence type="ECO:0000256" key="2">
    <source>
        <dbReference type="SAM" id="MobiDB-lite"/>
    </source>
</evidence>
<dbReference type="EMBL" id="RRCH01000003">
    <property type="protein sequence ID" value="RRJ33583.1"/>
    <property type="molecule type" value="Genomic_DNA"/>
</dbReference>
<dbReference type="PROSITE" id="PS51257">
    <property type="entry name" value="PROKAR_LIPOPROTEIN"/>
    <property type="match status" value="1"/>
</dbReference>
<evidence type="ECO:0000313" key="3">
    <source>
        <dbReference type="EMBL" id="RRJ33583.1"/>
    </source>
</evidence>
<dbReference type="InterPro" id="IPR050682">
    <property type="entry name" value="ModA/WtpA"/>
</dbReference>
<dbReference type="GO" id="GO:0030973">
    <property type="term" value="F:molybdate ion binding"/>
    <property type="evidence" value="ECO:0007669"/>
    <property type="project" value="TreeGrafter"/>
</dbReference>